<sequence length="337" mass="36989">MQSSCNKDGQSLAPFLITCSSLWNSTEQSKFSPSKSVITGPESSNNEFFHVKQSDLLFQELDSLSTLSTCQSQYVMADAARNSTCMHTIGSQCAGDETHGRRAEQYQRSPLLCVSADFTVSQVQLDYNKSLACIPFPSSESYFGGLVAAYGPNALVCPPMVGMLHARVPLPPLQCAEGMPVLVNAKQYRAILRRRRIRAKLEAQNKMLKFRKPYLHESRHKHAVRRPRGSGGRFLNTKDIKPSKLSSPSYTEDAPLKMLAGDISGSEARLSESCSWAASTPSGSDVTSIFNGDDIFQHPENQVSASSFHMGMRVGKDSTHLEAGNLLFLSIDGRARN</sequence>
<evidence type="ECO:0000313" key="8">
    <source>
        <dbReference type="Proteomes" id="UP001652660"/>
    </source>
</evidence>
<evidence type="ECO:0000256" key="5">
    <source>
        <dbReference type="ARBA" id="ARBA00023242"/>
    </source>
</evidence>
<evidence type="ECO:0000256" key="1">
    <source>
        <dbReference type="ARBA" id="ARBA00004123"/>
    </source>
</evidence>
<dbReference type="Gene3D" id="6.10.250.2430">
    <property type="match status" value="1"/>
</dbReference>
<keyword evidence="4 6" id="KW-0804">Transcription</keyword>
<dbReference type="GO" id="GO:0005634">
    <property type="term" value="C:nucleus"/>
    <property type="evidence" value="ECO:0007669"/>
    <property type="project" value="UniProtKB-SubCell"/>
</dbReference>
<dbReference type="SMART" id="SM00521">
    <property type="entry name" value="CBF"/>
    <property type="match status" value="1"/>
</dbReference>
<dbReference type="RefSeq" id="XP_027079757.2">
    <property type="nucleotide sequence ID" value="XM_027223956.2"/>
</dbReference>
<reference evidence="9" key="2">
    <citation type="submission" date="2025-08" db="UniProtKB">
        <authorList>
            <consortium name="RefSeq"/>
        </authorList>
    </citation>
    <scope>IDENTIFICATION</scope>
    <source>
        <tissue evidence="9">Leaves</tissue>
    </source>
</reference>
<name>A0A6P6TP01_COFAR</name>
<evidence type="ECO:0000256" key="3">
    <source>
        <dbReference type="ARBA" id="ARBA00023125"/>
    </source>
</evidence>
<evidence type="ECO:0000256" key="7">
    <source>
        <dbReference type="SAM" id="MobiDB-lite"/>
    </source>
</evidence>
<proteinExistence type="inferred from homology"/>
<dbReference type="Pfam" id="PF02045">
    <property type="entry name" value="CBFB_NFYA"/>
    <property type="match status" value="1"/>
</dbReference>
<protein>
    <recommendedName>
        <fullName evidence="6">Nuclear transcription factor Y subunit</fullName>
    </recommendedName>
</protein>
<keyword evidence="8" id="KW-1185">Reference proteome</keyword>
<dbReference type="GO" id="GO:0003677">
    <property type="term" value="F:DNA binding"/>
    <property type="evidence" value="ECO:0007669"/>
    <property type="project" value="UniProtKB-KW"/>
</dbReference>
<keyword evidence="3 6" id="KW-0238">DNA-binding</keyword>
<evidence type="ECO:0000256" key="6">
    <source>
        <dbReference type="RuleBase" id="RU367155"/>
    </source>
</evidence>
<dbReference type="InterPro" id="IPR001289">
    <property type="entry name" value="NFYA"/>
</dbReference>
<evidence type="ECO:0000256" key="2">
    <source>
        <dbReference type="ARBA" id="ARBA00023015"/>
    </source>
</evidence>
<comment type="function">
    <text evidence="6">Component of the sequence-specific heterotrimeric transcription factor (NF-Y) which specifically recognizes a 5'-CCAAT-3' box motif found in the promoters of its target genes.</text>
</comment>
<keyword evidence="2 6" id="KW-0805">Transcription regulation</keyword>
<feature type="region of interest" description="Disordered" evidence="7">
    <location>
        <begin position="219"/>
        <end position="251"/>
    </location>
</feature>
<accession>A0A6P6TP01</accession>
<dbReference type="GeneID" id="113702810"/>
<comment type="similarity">
    <text evidence="6">Belongs to the NFYA/HAP2 subunit family.</text>
</comment>
<reference evidence="8" key="1">
    <citation type="journal article" date="2025" name="Foods">
        <title>Unveiling the Microbial Signatures of Arabica Coffee Cherries: Insights into Ripeness Specific Diversity, Functional Traits, and Implications for Quality and Safety.</title>
        <authorList>
            <consortium name="RefSeq"/>
            <person name="Tenea G.N."/>
            <person name="Cifuentes V."/>
            <person name="Reyes P."/>
            <person name="Cevallos-Vallejos M."/>
        </authorList>
    </citation>
    <scope>NUCLEOTIDE SEQUENCE [LARGE SCALE GENOMIC DNA]</scope>
</reference>
<dbReference type="OrthoDB" id="1097733at2759"/>
<gene>
    <name evidence="9" type="primary">LOC113702810</name>
</gene>
<dbReference type="PRINTS" id="PR00616">
    <property type="entry name" value="CCAATSUBUNTB"/>
</dbReference>
<dbReference type="PANTHER" id="PTHR12632">
    <property type="entry name" value="TRANSCRIPTION FACTOR NF-Y ALPHA-RELATED"/>
    <property type="match status" value="1"/>
</dbReference>
<dbReference type="GO" id="GO:0003700">
    <property type="term" value="F:DNA-binding transcription factor activity"/>
    <property type="evidence" value="ECO:0007669"/>
    <property type="project" value="UniProtKB-UniRule"/>
</dbReference>
<organism evidence="8 9">
    <name type="scientific">Coffea arabica</name>
    <name type="common">Arabian coffee</name>
    <dbReference type="NCBI Taxonomy" id="13443"/>
    <lineage>
        <taxon>Eukaryota</taxon>
        <taxon>Viridiplantae</taxon>
        <taxon>Streptophyta</taxon>
        <taxon>Embryophyta</taxon>
        <taxon>Tracheophyta</taxon>
        <taxon>Spermatophyta</taxon>
        <taxon>Magnoliopsida</taxon>
        <taxon>eudicotyledons</taxon>
        <taxon>Gunneridae</taxon>
        <taxon>Pentapetalae</taxon>
        <taxon>asterids</taxon>
        <taxon>lamiids</taxon>
        <taxon>Gentianales</taxon>
        <taxon>Rubiaceae</taxon>
        <taxon>Ixoroideae</taxon>
        <taxon>Gardenieae complex</taxon>
        <taxon>Bertiereae - Coffeeae clade</taxon>
        <taxon>Coffeeae</taxon>
        <taxon>Coffea</taxon>
    </lineage>
</organism>
<dbReference type="Proteomes" id="UP001652660">
    <property type="component" value="Chromosome 8e"/>
</dbReference>
<evidence type="ECO:0000256" key="4">
    <source>
        <dbReference type="ARBA" id="ARBA00023163"/>
    </source>
</evidence>
<comment type="subcellular location">
    <subcellularLocation>
        <location evidence="1 6">Nucleus</location>
    </subcellularLocation>
</comment>
<feature type="compositionally biased region" description="Basic residues" evidence="7">
    <location>
        <begin position="219"/>
        <end position="228"/>
    </location>
</feature>
<comment type="subunit">
    <text evidence="6">Heterotrimer.</text>
</comment>
<evidence type="ECO:0000313" key="9">
    <source>
        <dbReference type="RefSeq" id="XP_027079757.2"/>
    </source>
</evidence>
<dbReference type="AlphaFoldDB" id="A0A6P6TP01"/>
<keyword evidence="5 6" id="KW-0539">Nucleus</keyword>
<dbReference type="PROSITE" id="PS51152">
    <property type="entry name" value="NFYA_HAP2_2"/>
    <property type="match status" value="1"/>
</dbReference>